<dbReference type="InterPro" id="IPR044861">
    <property type="entry name" value="IPNS-like_FE2OG_OXY"/>
</dbReference>
<dbReference type="InterPro" id="IPR027443">
    <property type="entry name" value="IPNS-like_sf"/>
</dbReference>
<accession>A0A1L7XW18</accession>
<dbReference type="GO" id="GO:0044283">
    <property type="term" value="P:small molecule biosynthetic process"/>
    <property type="evidence" value="ECO:0007669"/>
    <property type="project" value="UniProtKB-ARBA"/>
</dbReference>
<dbReference type="GO" id="GO:0046872">
    <property type="term" value="F:metal ion binding"/>
    <property type="evidence" value="ECO:0007669"/>
    <property type="project" value="UniProtKB-KW"/>
</dbReference>
<sequence length="382" mass="42906">MSTRTETTQKPSKTILCLNSPDGDSIREVLNTPPRPCTPGEIPCIDLTGLGGTDIKDLHRIAREINTAAITSGVFYIKNHGISQDVIEEARLKSLEFFRPPMEEKWKVERSNFNHHNGWTAPGNARANASEGADVKEQFRWHYSPNDDPAYDHLAKPIPLSSLPSEVQPYIWADERIWEKTAHLPGFNEAAKAWWRASMQLARNLTKAVAVALDMPADGMDDLITYPCGDMALNFYPSAQTQNKTKADTSELYQGGLGSHTDLQCFTILFQDHIGGLQVLNKDGQWIEALPLEDTLVVNIGDFLSRLTNDKWESTVHRVEVNQTNEDRISMPLFFGFNLNKQCAVLPTCTDKNNPPKYAPLSCGEWTEMKLRRSYAKTGRNT</sequence>
<dbReference type="PANTHER" id="PTHR47990">
    <property type="entry name" value="2-OXOGLUTARATE (2OG) AND FE(II)-DEPENDENT OXYGENASE SUPERFAMILY PROTEIN-RELATED"/>
    <property type="match status" value="1"/>
</dbReference>
<dbReference type="OrthoDB" id="288590at2759"/>
<keyword evidence="2" id="KW-0479">Metal-binding</keyword>
<dbReference type="Proteomes" id="UP000184330">
    <property type="component" value="Unassembled WGS sequence"/>
</dbReference>
<dbReference type="Pfam" id="PF03171">
    <property type="entry name" value="2OG-FeII_Oxy"/>
    <property type="match status" value="1"/>
</dbReference>
<organism evidence="4 5">
    <name type="scientific">Phialocephala subalpina</name>
    <dbReference type="NCBI Taxonomy" id="576137"/>
    <lineage>
        <taxon>Eukaryota</taxon>
        <taxon>Fungi</taxon>
        <taxon>Dikarya</taxon>
        <taxon>Ascomycota</taxon>
        <taxon>Pezizomycotina</taxon>
        <taxon>Leotiomycetes</taxon>
        <taxon>Helotiales</taxon>
        <taxon>Mollisiaceae</taxon>
        <taxon>Phialocephala</taxon>
        <taxon>Phialocephala fortinii species complex</taxon>
    </lineage>
</organism>
<feature type="domain" description="Fe2OG dioxygenase" evidence="3">
    <location>
        <begin position="224"/>
        <end position="337"/>
    </location>
</feature>
<dbReference type="PROSITE" id="PS51471">
    <property type="entry name" value="FE2OG_OXY"/>
    <property type="match status" value="1"/>
</dbReference>
<evidence type="ECO:0000256" key="1">
    <source>
        <dbReference type="ARBA" id="ARBA00008056"/>
    </source>
</evidence>
<dbReference type="EMBL" id="FJOG01000067">
    <property type="protein sequence ID" value="CZR69233.1"/>
    <property type="molecule type" value="Genomic_DNA"/>
</dbReference>
<dbReference type="InterPro" id="IPR026992">
    <property type="entry name" value="DIOX_N"/>
</dbReference>
<dbReference type="STRING" id="576137.A0A1L7XW18"/>
<evidence type="ECO:0000313" key="4">
    <source>
        <dbReference type="EMBL" id="CZR69233.1"/>
    </source>
</evidence>
<dbReference type="SUPFAM" id="SSF51197">
    <property type="entry name" value="Clavaminate synthase-like"/>
    <property type="match status" value="1"/>
</dbReference>
<reference evidence="4 5" key="1">
    <citation type="submission" date="2016-03" db="EMBL/GenBank/DDBJ databases">
        <authorList>
            <person name="Ploux O."/>
        </authorList>
    </citation>
    <scope>NUCLEOTIDE SEQUENCE [LARGE SCALE GENOMIC DNA]</scope>
    <source>
        <strain evidence="4 5">UAMH 11012</strain>
    </source>
</reference>
<dbReference type="InterPro" id="IPR005123">
    <property type="entry name" value="Oxoglu/Fe-dep_dioxygenase_dom"/>
</dbReference>
<proteinExistence type="inferred from homology"/>
<comment type="similarity">
    <text evidence="1 2">Belongs to the iron/ascorbate-dependent oxidoreductase family.</text>
</comment>
<keyword evidence="5" id="KW-1185">Reference proteome</keyword>
<dbReference type="Pfam" id="PF14226">
    <property type="entry name" value="DIOX_N"/>
    <property type="match status" value="1"/>
</dbReference>
<dbReference type="AlphaFoldDB" id="A0A1L7XW18"/>
<keyword evidence="2" id="KW-0408">Iron</keyword>
<evidence type="ECO:0000259" key="3">
    <source>
        <dbReference type="PROSITE" id="PS51471"/>
    </source>
</evidence>
<gene>
    <name evidence="4" type="ORF">PAC_19133</name>
</gene>
<evidence type="ECO:0000256" key="2">
    <source>
        <dbReference type="RuleBase" id="RU003682"/>
    </source>
</evidence>
<dbReference type="Gene3D" id="2.60.120.330">
    <property type="entry name" value="B-lactam Antibiotic, Isopenicillin N Synthase, Chain"/>
    <property type="match status" value="1"/>
</dbReference>
<keyword evidence="2" id="KW-0560">Oxidoreductase</keyword>
<name>A0A1L7XW18_9HELO</name>
<protein>
    <submittedName>
        <fullName evidence="4">Related to isopenicillin N synthetase</fullName>
    </submittedName>
</protein>
<dbReference type="GO" id="GO:0016491">
    <property type="term" value="F:oxidoreductase activity"/>
    <property type="evidence" value="ECO:0007669"/>
    <property type="project" value="UniProtKB-KW"/>
</dbReference>
<evidence type="ECO:0000313" key="5">
    <source>
        <dbReference type="Proteomes" id="UP000184330"/>
    </source>
</evidence>
<dbReference type="PRINTS" id="PR00682">
    <property type="entry name" value="IPNSYNTHASE"/>
</dbReference>
<dbReference type="InterPro" id="IPR050231">
    <property type="entry name" value="Iron_ascorbate_oxido_reductase"/>
</dbReference>